<dbReference type="FunFam" id="2.60.260.20:FF:000013">
    <property type="entry name" value="DnaJ subfamily B member 11"/>
    <property type="match status" value="1"/>
</dbReference>
<dbReference type="GO" id="GO:0042026">
    <property type="term" value="P:protein refolding"/>
    <property type="evidence" value="ECO:0007669"/>
    <property type="project" value="TreeGrafter"/>
</dbReference>
<name>A0AAU8LW57_9BACT</name>
<keyword evidence="1" id="KW-0143">Chaperone</keyword>
<accession>A0AAU8LW57</accession>
<dbReference type="CDD" id="cd10747">
    <property type="entry name" value="DnaJ_C"/>
    <property type="match status" value="1"/>
</dbReference>
<reference evidence="3" key="1">
    <citation type="journal article" date="2024" name="Syst. Appl. Microbiol.">
        <title>First single-strain enrichments of Electrothrix cable bacteria, description of E. aestuarii sp. nov. and E. rattekaaiensis sp. nov., and proposal of a cable bacteria taxonomy following the rules of the SeqCode.</title>
        <authorList>
            <person name="Plum-Jensen L.E."/>
            <person name="Schramm A."/>
            <person name="Marshall I.P.G."/>
        </authorList>
    </citation>
    <scope>NUCLEOTIDE SEQUENCE</scope>
    <source>
        <strain evidence="3">Rat1</strain>
    </source>
</reference>
<dbReference type="PRINTS" id="PR00625">
    <property type="entry name" value="JDOMAIN"/>
</dbReference>
<protein>
    <submittedName>
        <fullName evidence="3">DnaJ C-terminal domain-containing protein</fullName>
    </submittedName>
</protein>
<proteinExistence type="predicted"/>
<dbReference type="AlphaFoldDB" id="A0AAU8LW57"/>
<dbReference type="GO" id="GO:0005737">
    <property type="term" value="C:cytoplasm"/>
    <property type="evidence" value="ECO:0007669"/>
    <property type="project" value="TreeGrafter"/>
</dbReference>
<dbReference type="Gene3D" id="1.10.287.110">
    <property type="entry name" value="DnaJ domain"/>
    <property type="match status" value="1"/>
</dbReference>
<evidence type="ECO:0000256" key="1">
    <source>
        <dbReference type="ARBA" id="ARBA00023186"/>
    </source>
</evidence>
<reference evidence="3" key="2">
    <citation type="submission" date="2024-06" db="EMBL/GenBank/DDBJ databases">
        <authorList>
            <person name="Plum-Jensen L.E."/>
            <person name="Schramm A."/>
            <person name="Marshall I.P.G."/>
        </authorList>
    </citation>
    <scope>NUCLEOTIDE SEQUENCE</scope>
    <source>
        <strain evidence="3">Rat1</strain>
    </source>
</reference>
<dbReference type="CDD" id="cd06257">
    <property type="entry name" value="DnaJ"/>
    <property type="match status" value="1"/>
</dbReference>
<gene>
    <name evidence="3" type="ORF">Q3M24_22960</name>
</gene>
<dbReference type="SUPFAM" id="SSF46565">
    <property type="entry name" value="Chaperone J-domain"/>
    <property type="match status" value="1"/>
</dbReference>
<evidence type="ECO:0000259" key="2">
    <source>
        <dbReference type="PROSITE" id="PS50076"/>
    </source>
</evidence>
<feature type="domain" description="J" evidence="2">
    <location>
        <begin position="2"/>
        <end position="67"/>
    </location>
</feature>
<dbReference type="KEGG" id="eaj:Q3M24_22960"/>
<dbReference type="InterPro" id="IPR008971">
    <property type="entry name" value="HSP40/DnaJ_pept-bd"/>
</dbReference>
<dbReference type="PANTHER" id="PTHR43096">
    <property type="entry name" value="DNAJ HOMOLOG 1, MITOCHONDRIAL-RELATED"/>
    <property type="match status" value="1"/>
</dbReference>
<dbReference type="SUPFAM" id="SSF49493">
    <property type="entry name" value="HSP40/DnaJ peptide-binding domain"/>
    <property type="match status" value="2"/>
</dbReference>
<organism evidence="3">
    <name type="scientific">Candidatus Electrothrix aestuarii</name>
    <dbReference type="NCBI Taxonomy" id="3062594"/>
    <lineage>
        <taxon>Bacteria</taxon>
        <taxon>Pseudomonadati</taxon>
        <taxon>Thermodesulfobacteriota</taxon>
        <taxon>Desulfobulbia</taxon>
        <taxon>Desulfobulbales</taxon>
        <taxon>Desulfobulbaceae</taxon>
        <taxon>Candidatus Electrothrix</taxon>
    </lineage>
</organism>
<dbReference type="SMART" id="SM00271">
    <property type="entry name" value="DnaJ"/>
    <property type="match status" value="1"/>
</dbReference>
<dbReference type="Pfam" id="PF00226">
    <property type="entry name" value="DnaJ"/>
    <property type="match status" value="1"/>
</dbReference>
<dbReference type="GO" id="GO:0051082">
    <property type="term" value="F:unfolded protein binding"/>
    <property type="evidence" value="ECO:0007669"/>
    <property type="project" value="InterPro"/>
</dbReference>
<dbReference type="InterPro" id="IPR001623">
    <property type="entry name" value="DnaJ_domain"/>
</dbReference>
<dbReference type="InterPro" id="IPR036869">
    <property type="entry name" value="J_dom_sf"/>
</dbReference>
<sequence>MEYYKILGVDKTASAAEIKKAYRKLAVQYHPDKNPDNKEAEAKFKEISEAYAVLSDEKKRQEYDTYGSAGFQQRYSQEDIFRNFDLNDILNQFGFGGGGGGGRTTFRFGGQNSGGGNPFDFFNQAGGGAHGGGCAGGGCRPKPTKGQDQTYELAISLEDVLHGAEKNISLRRDGGTQNISVKVPKGIESGKRLRLSGKGAPSPTGGPPGDLYLKVTVQPHGMFTRDGDNLVTEKKVSFSQACLGTSVEVSSLDGRKFMLKVPAGVQQEAKLRIKGHGLPSGPIGERGNIYVKVLIEVPKQLSPEQEAAIQKLAELGL</sequence>
<dbReference type="PANTHER" id="PTHR43096:SF52">
    <property type="entry name" value="DNAJ HOMOLOG 1, MITOCHONDRIAL-RELATED"/>
    <property type="match status" value="1"/>
</dbReference>
<dbReference type="Pfam" id="PF01556">
    <property type="entry name" value="DnaJ_C"/>
    <property type="match status" value="1"/>
</dbReference>
<dbReference type="InterPro" id="IPR002939">
    <property type="entry name" value="DnaJ_C"/>
</dbReference>
<dbReference type="PROSITE" id="PS00636">
    <property type="entry name" value="DNAJ_1"/>
    <property type="match status" value="1"/>
</dbReference>
<evidence type="ECO:0000313" key="3">
    <source>
        <dbReference type="EMBL" id="XCN73094.1"/>
    </source>
</evidence>
<dbReference type="EMBL" id="CP159373">
    <property type="protein sequence ID" value="XCN73094.1"/>
    <property type="molecule type" value="Genomic_DNA"/>
</dbReference>
<dbReference type="InterPro" id="IPR018253">
    <property type="entry name" value="DnaJ_domain_CS"/>
</dbReference>
<dbReference type="PROSITE" id="PS50076">
    <property type="entry name" value="DNAJ_2"/>
    <property type="match status" value="1"/>
</dbReference>
<dbReference type="Gene3D" id="2.60.260.20">
    <property type="entry name" value="Urease metallochaperone UreE, N-terminal domain"/>
    <property type="match status" value="2"/>
</dbReference>